<dbReference type="GO" id="GO:0019748">
    <property type="term" value="P:secondary metabolic process"/>
    <property type="evidence" value="ECO:0007669"/>
    <property type="project" value="TreeGrafter"/>
</dbReference>
<reference evidence="3 4" key="1">
    <citation type="submission" date="2020-07" db="EMBL/GenBank/DDBJ databases">
        <title>Genomic Encyclopedia of Type Strains, Phase IV (KMG-IV): sequencing the most valuable type-strain genomes for metagenomic binning, comparative biology and taxonomic classification.</title>
        <authorList>
            <person name="Goeker M."/>
        </authorList>
    </citation>
    <scope>NUCLEOTIDE SEQUENCE [LARGE SCALE GENOMIC DNA]</scope>
    <source>
        <strain evidence="3 4">DSM 17721</strain>
    </source>
</reference>
<gene>
    <name evidence="3" type="ORF">HNR65_000031</name>
</gene>
<dbReference type="CDD" id="cd01292">
    <property type="entry name" value="metallo-dependent_hydrolases"/>
    <property type="match status" value="1"/>
</dbReference>
<evidence type="ECO:0000256" key="1">
    <source>
        <dbReference type="ARBA" id="ARBA00023239"/>
    </source>
</evidence>
<evidence type="ECO:0000259" key="2">
    <source>
        <dbReference type="Pfam" id="PF04909"/>
    </source>
</evidence>
<protein>
    <recommendedName>
        <fullName evidence="2">Amidohydrolase-related domain-containing protein</fullName>
    </recommendedName>
</protein>
<dbReference type="Gene3D" id="3.20.20.140">
    <property type="entry name" value="Metal-dependent hydrolases"/>
    <property type="match status" value="1"/>
</dbReference>
<dbReference type="GO" id="GO:0016831">
    <property type="term" value="F:carboxy-lyase activity"/>
    <property type="evidence" value="ECO:0007669"/>
    <property type="project" value="InterPro"/>
</dbReference>
<dbReference type="InterPro" id="IPR032466">
    <property type="entry name" value="Metal_Hydrolase"/>
</dbReference>
<proteinExistence type="predicted"/>
<feature type="domain" description="Amidohydrolase-related" evidence="2">
    <location>
        <begin position="34"/>
        <end position="302"/>
    </location>
</feature>
<evidence type="ECO:0000313" key="4">
    <source>
        <dbReference type="Proteomes" id="UP000525298"/>
    </source>
</evidence>
<dbReference type="Pfam" id="PF04909">
    <property type="entry name" value="Amidohydro_2"/>
    <property type="match status" value="1"/>
</dbReference>
<dbReference type="InterPro" id="IPR032465">
    <property type="entry name" value="ACMSD"/>
</dbReference>
<comment type="caution">
    <text evidence="3">The sequence shown here is derived from an EMBL/GenBank/DDBJ whole genome shotgun (WGS) entry which is preliminary data.</text>
</comment>
<dbReference type="AlphaFoldDB" id="A0A7W0HJ28"/>
<dbReference type="Proteomes" id="UP000525298">
    <property type="component" value="Unassembled WGS sequence"/>
</dbReference>
<dbReference type="RefSeq" id="WP_181549429.1">
    <property type="nucleotide sequence ID" value="NZ_JACDUS010000001.1"/>
</dbReference>
<dbReference type="SUPFAM" id="SSF51556">
    <property type="entry name" value="Metallo-dependent hydrolases"/>
    <property type="match status" value="1"/>
</dbReference>
<accession>A0A7W0HJ28</accession>
<dbReference type="EMBL" id="JACDUS010000001">
    <property type="protein sequence ID" value="MBA2879724.1"/>
    <property type="molecule type" value="Genomic_DNA"/>
</dbReference>
<dbReference type="GO" id="GO:0016787">
    <property type="term" value="F:hydrolase activity"/>
    <property type="evidence" value="ECO:0007669"/>
    <property type="project" value="InterPro"/>
</dbReference>
<dbReference type="PANTHER" id="PTHR21240:SF28">
    <property type="entry name" value="ISO-OROTATE DECARBOXYLASE (EUROFUNG)"/>
    <property type="match status" value="1"/>
</dbReference>
<name>A0A7W0HJ28_9BACT</name>
<evidence type="ECO:0000313" key="3">
    <source>
        <dbReference type="EMBL" id="MBA2879724.1"/>
    </source>
</evidence>
<sequence>MSTGSGQSAPNMANMPALNDAEGQRVPQEAGFVIDAHVHVFPQAVFSAVWKWFDAHAWPIRYRLDARSVFDFLLARGVGHVVALQYAHKPGIAEALNRFMVDICRDYPGRVTGLASVFPGEPDAPKILEKAFDAGLAGVKLHAHVQCFDLNSPEMDEICRVCSRAKKPLLIHAGREPKSPAYACDPYEICAVEKIDRMLDTHPDLRLCVPHLGADEFSAYARLIESSDRLWLDTAMAVTDYLPIDNPVRLSEMRADRVLYGSDFPNIPYAWDRELKELAAAGFSRDFLARLMWKNARDFYGISLNFNESEAYETIA</sequence>
<dbReference type="GO" id="GO:0005737">
    <property type="term" value="C:cytoplasm"/>
    <property type="evidence" value="ECO:0007669"/>
    <property type="project" value="TreeGrafter"/>
</dbReference>
<organism evidence="3 4">
    <name type="scientific">Desulfosalsimonas propionicica</name>
    <dbReference type="NCBI Taxonomy" id="332175"/>
    <lineage>
        <taxon>Bacteria</taxon>
        <taxon>Pseudomonadati</taxon>
        <taxon>Thermodesulfobacteriota</taxon>
        <taxon>Desulfobacteria</taxon>
        <taxon>Desulfobacterales</taxon>
        <taxon>Desulfosalsimonadaceae</taxon>
        <taxon>Desulfosalsimonas</taxon>
    </lineage>
</organism>
<dbReference type="PANTHER" id="PTHR21240">
    <property type="entry name" value="2-AMINO-3-CARBOXYLMUCONATE-6-SEMIALDEHYDE DECARBOXYLASE"/>
    <property type="match status" value="1"/>
</dbReference>
<keyword evidence="1" id="KW-0456">Lyase</keyword>
<dbReference type="InterPro" id="IPR006680">
    <property type="entry name" value="Amidohydro-rel"/>
</dbReference>
<keyword evidence="4" id="KW-1185">Reference proteome</keyword>